<evidence type="ECO:0000313" key="1">
    <source>
        <dbReference type="EMBL" id="CCD45223.1"/>
    </source>
</evidence>
<organism evidence="1 2">
    <name type="scientific">Botryotinia fuckeliana (strain T4)</name>
    <name type="common">Noble rot fungus</name>
    <name type="synonym">Botrytis cinerea</name>
    <dbReference type="NCBI Taxonomy" id="999810"/>
    <lineage>
        <taxon>Eukaryota</taxon>
        <taxon>Fungi</taxon>
        <taxon>Dikarya</taxon>
        <taxon>Ascomycota</taxon>
        <taxon>Pezizomycotina</taxon>
        <taxon>Leotiomycetes</taxon>
        <taxon>Helotiales</taxon>
        <taxon>Sclerotiniaceae</taxon>
        <taxon>Botrytis</taxon>
    </lineage>
</organism>
<name>G2XXE5_BOTF4</name>
<dbReference type="InParanoid" id="G2XXE5"/>
<protein>
    <submittedName>
        <fullName evidence="1">Uncharacterized protein</fullName>
    </submittedName>
</protein>
<dbReference type="AlphaFoldDB" id="G2XXE5"/>
<reference evidence="2" key="1">
    <citation type="journal article" date="2011" name="PLoS Genet.">
        <title>Genomic analysis of the necrotrophic fungal pathogens Sclerotinia sclerotiorum and Botrytis cinerea.</title>
        <authorList>
            <person name="Amselem J."/>
            <person name="Cuomo C.A."/>
            <person name="van Kan J.A."/>
            <person name="Viaud M."/>
            <person name="Benito E.P."/>
            <person name="Couloux A."/>
            <person name="Coutinho P.M."/>
            <person name="de Vries R.P."/>
            <person name="Dyer P.S."/>
            <person name="Fillinger S."/>
            <person name="Fournier E."/>
            <person name="Gout L."/>
            <person name="Hahn M."/>
            <person name="Kohn L."/>
            <person name="Lapalu N."/>
            <person name="Plummer K.M."/>
            <person name="Pradier J.M."/>
            <person name="Quevillon E."/>
            <person name="Sharon A."/>
            <person name="Simon A."/>
            <person name="ten Have A."/>
            <person name="Tudzynski B."/>
            <person name="Tudzynski P."/>
            <person name="Wincker P."/>
            <person name="Andrew M."/>
            <person name="Anthouard V."/>
            <person name="Beever R.E."/>
            <person name="Beffa R."/>
            <person name="Benoit I."/>
            <person name="Bouzid O."/>
            <person name="Brault B."/>
            <person name="Chen Z."/>
            <person name="Choquer M."/>
            <person name="Collemare J."/>
            <person name="Cotton P."/>
            <person name="Danchin E.G."/>
            <person name="Da Silva C."/>
            <person name="Gautier A."/>
            <person name="Giraud C."/>
            <person name="Giraud T."/>
            <person name="Gonzalez C."/>
            <person name="Grossetete S."/>
            <person name="Guldener U."/>
            <person name="Henrissat B."/>
            <person name="Howlett B.J."/>
            <person name="Kodira C."/>
            <person name="Kretschmer M."/>
            <person name="Lappartient A."/>
            <person name="Leroch M."/>
            <person name="Levis C."/>
            <person name="Mauceli E."/>
            <person name="Neuveglise C."/>
            <person name="Oeser B."/>
            <person name="Pearson M."/>
            <person name="Poulain J."/>
            <person name="Poussereau N."/>
            <person name="Quesneville H."/>
            <person name="Rascle C."/>
            <person name="Schumacher J."/>
            <person name="Segurens B."/>
            <person name="Sexton A."/>
            <person name="Silva E."/>
            <person name="Sirven C."/>
            <person name="Soanes D.M."/>
            <person name="Talbot N.J."/>
            <person name="Templeton M."/>
            <person name="Yandava C."/>
            <person name="Yarden O."/>
            <person name="Zeng Q."/>
            <person name="Rollins J.A."/>
            <person name="Lebrun M.H."/>
            <person name="Dickman M."/>
        </authorList>
    </citation>
    <scope>NUCLEOTIDE SEQUENCE [LARGE SCALE GENOMIC DNA]</scope>
    <source>
        <strain evidence="2">T4</strain>
    </source>
</reference>
<dbReference type="HOGENOM" id="CLU_3224453_0_0_1"/>
<accession>G2XXE5</accession>
<evidence type="ECO:0000313" key="2">
    <source>
        <dbReference type="Proteomes" id="UP000008177"/>
    </source>
</evidence>
<gene>
    <name evidence="1" type="ORF">BofuT4_uP009400.1</name>
</gene>
<dbReference type="EMBL" id="FQ790275">
    <property type="protein sequence ID" value="CCD45223.1"/>
    <property type="molecule type" value="Genomic_DNA"/>
</dbReference>
<dbReference type="Proteomes" id="UP000008177">
    <property type="component" value="Unplaced contigs"/>
</dbReference>
<sequence>MPSATITRELSRKMGFVRLIVSLNPSRLSLLLVRTGRASLASPL</sequence>
<proteinExistence type="predicted"/>